<comment type="subcellular location">
    <subcellularLocation>
        <location evidence="8">Cell membrane</location>
        <topology evidence="8">Multi-pass membrane protein</topology>
    </subcellularLocation>
    <subcellularLocation>
        <location evidence="1">Membrane</location>
        <topology evidence="1">Multi-pass membrane protein</topology>
    </subcellularLocation>
</comment>
<organism evidence="10 11">
    <name type="scientific">Thalassotalea nanhaiensis</name>
    <dbReference type="NCBI Taxonomy" id="3065648"/>
    <lineage>
        <taxon>Bacteria</taxon>
        <taxon>Pseudomonadati</taxon>
        <taxon>Pseudomonadota</taxon>
        <taxon>Gammaproteobacteria</taxon>
        <taxon>Alteromonadales</taxon>
        <taxon>Colwelliaceae</taxon>
        <taxon>Thalassotalea</taxon>
    </lineage>
</organism>
<keyword evidence="8" id="KW-0285">Flavoprotein</keyword>
<evidence type="ECO:0000256" key="7">
    <source>
        <dbReference type="ARBA" id="ARBA00023136"/>
    </source>
</evidence>
<evidence type="ECO:0000256" key="8">
    <source>
        <dbReference type="HAMAP-Rule" id="MF_01207"/>
    </source>
</evidence>
<keyword evidence="8" id="KW-1003">Cell membrane</keyword>
<dbReference type="Proteomes" id="UP001248581">
    <property type="component" value="Chromosome"/>
</dbReference>
<evidence type="ECO:0000256" key="3">
    <source>
        <dbReference type="ARBA" id="ARBA00022617"/>
    </source>
</evidence>
<comment type="cofactor">
    <cofactor evidence="8">
        <name>heme b</name>
        <dbReference type="ChEBI" id="CHEBI:60344"/>
    </cofactor>
    <text evidence="8">Binds 1 heme b (iron(II)-protoporphyrin IX) group per subunit.</text>
</comment>
<comment type="cofactor">
    <cofactor evidence="8">
        <name>FMN</name>
        <dbReference type="ChEBI" id="CHEBI:58210"/>
    </cofactor>
    <text evidence="8">Binds 1 FMN per subunit.</text>
</comment>
<dbReference type="PANTHER" id="PTHR36964:SF1">
    <property type="entry name" value="PROTEIN-METHIONINE-SULFOXIDE REDUCTASE HEME-BINDING SUBUNIT MSRQ"/>
    <property type="match status" value="1"/>
</dbReference>
<feature type="transmembrane region" description="Helical" evidence="8">
    <location>
        <begin position="42"/>
        <end position="67"/>
    </location>
</feature>
<feature type="transmembrane region" description="Helical" evidence="8">
    <location>
        <begin position="147"/>
        <end position="165"/>
    </location>
</feature>
<keyword evidence="5 8" id="KW-1133">Transmembrane helix</keyword>
<dbReference type="InterPro" id="IPR013130">
    <property type="entry name" value="Fe3_Rdtase_TM_dom"/>
</dbReference>
<dbReference type="HAMAP" id="MF_01207">
    <property type="entry name" value="MsrQ"/>
    <property type="match status" value="1"/>
</dbReference>
<evidence type="ECO:0000256" key="6">
    <source>
        <dbReference type="ARBA" id="ARBA00023004"/>
    </source>
</evidence>
<dbReference type="NCBIfam" id="NF003831">
    <property type="entry name" value="PRK05419.1-2"/>
    <property type="match status" value="1"/>
</dbReference>
<gene>
    <name evidence="8 10" type="primary">msrQ</name>
    <name evidence="10" type="ORF">RI845_04975</name>
</gene>
<dbReference type="PANTHER" id="PTHR36964">
    <property type="entry name" value="PROTEIN-METHIONINE-SULFOXIDE REDUCTASE HEME-BINDING SUBUNIT MSRQ"/>
    <property type="match status" value="1"/>
</dbReference>
<dbReference type="EMBL" id="CP134146">
    <property type="protein sequence ID" value="WNC69501.1"/>
    <property type="molecule type" value="Genomic_DNA"/>
</dbReference>
<keyword evidence="8" id="KW-0479">Metal-binding</keyword>
<sequence length="198" mass="23506">MRNSVKIFLLKTVIHCAAFIPAAIMYYLAIMDKLGSDPVEEIIHFTGISALNILLLTLLISPMAKYLKQGWLVNVRRLLGLYAFFYACLHMLSFLFFELQFDFSLFIDEVIERPYITVGMCAYAIILMLAFTSWSKIRSKMGKKWQTLHNYNYLLVTLVCIHFYWSVKSEIIEPSIYFILLFFLLYQRKDKFKRWFKR</sequence>
<feature type="transmembrane region" description="Helical" evidence="8">
    <location>
        <begin position="171"/>
        <end position="188"/>
    </location>
</feature>
<keyword evidence="2 8" id="KW-0813">Transport</keyword>
<reference evidence="11" key="1">
    <citation type="submission" date="2023-09" db="EMBL/GenBank/DDBJ databases">
        <authorList>
            <person name="Li S."/>
            <person name="Li X."/>
            <person name="Zhang C."/>
            <person name="Zhao Z."/>
        </authorList>
    </citation>
    <scope>NUCLEOTIDE SEQUENCE [LARGE SCALE GENOMIC DNA]</scope>
    <source>
        <strain evidence="11">SQ345</strain>
    </source>
</reference>
<dbReference type="InterPro" id="IPR022837">
    <property type="entry name" value="MsrQ-like"/>
</dbReference>
<evidence type="ECO:0000256" key="4">
    <source>
        <dbReference type="ARBA" id="ARBA00022692"/>
    </source>
</evidence>
<keyword evidence="3 8" id="KW-0349">Heme</keyword>
<dbReference type="Pfam" id="PF01794">
    <property type="entry name" value="Ferric_reduct"/>
    <property type="match status" value="1"/>
</dbReference>
<feature type="domain" description="Ferric oxidoreductase" evidence="9">
    <location>
        <begin position="46"/>
        <end position="160"/>
    </location>
</feature>
<proteinExistence type="inferred from homology"/>
<comment type="function">
    <text evidence="8">Part of the MsrPQ system that repairs oxidized periplasmic proteins containing methionine sulfoxide residues (Met-O), using respiratory chain electrons. Thus protects these proteins from oxidative-stress damage caused by reactive species of oxygen and chlorine generated by the host defense mechanisms. MsrPQ is essential for the maintenance of envelope integrity under bleach stress, rescuing a wide series of structurally unrelated periplasmic proteins from methionine oxidation. MsrQ provides electrons for reduction to the reductase catalytic subunit MsrP, using the quinone pool of the respiratory chain.</text>
</comment>
<keyword evidence="4 8" id="KW-0812">Transmembrane</keyword>
<keyword evidence="7 8" id="KW-0472">Membrane</keyword>
<evidence type="ECO:0000313" key="10">
    <source>
        <dbReference type="EMBL" id="WNC69501.1"/>
    </source>
</evidence>
<evidence type="ECO:0000256" key="5">
    <source>
        <dbReference type="ARBA" id="ARBA00022989"/>
    </source>
</evidence>
<evidence type="ECO:0000256" key="2">
    <source>
        <dbReference type="ARBA" id="ARBA00022448"/>
    </source>
</evidence>
<name>A0ABY9TM44_9GAMM</name>
<comment type="similarity">
    <text evidence="8">Belongs to the MsrQ family.</text>
</comment>
<keyword evidence="8" id="KW-0288">FMN</keyword>
<keyword evidence="8" id="KW-0249">Electron transport</keyword>
<evidence type="ECO:0000313" key="11">
    <source>
        <dbReference type="Proteomes" id="UP001248581"/>
    </source>
</evidence>
<feature type="transmembrane region" description="Helical" evidence="8">
    <location>
        <begin position="79"/>
        <end position="96"/>
    </location>
</feature>
<comment type="subunit">
    <text evidence="8">Heterodimer of a catalytic subunit (MsrP) and a heme-binding subunit (MsrQ).</text>
</comment>
<accession>A0ABY9TM44</accession>
<feature type="transmembrane region" description="Helical" evidence="8">
    <location>
        <begin position="12"/>
        <end position="30"/>
    </location>
</feature>
<feature type="transmembrane region" description="Helical" evidence="8">
    <location>
        <begin position="116"/>
        <end position="135"/>
    </location>
</feature>
<dbReference type="RefSeq" id="WP_348388643.1">
    <property type="nucleotide sequence ID" value="NZ_CP134146.1"/>
</dbReference>
<keyword evidence="11" id="KW-1185">Reference proteome</keyword>
<protein>
    <recommendedName>
        <fullName evidence="8">Protein-methionine-sulfoxide reductase heme-binding subunit MsrQ</fullName>
    </recommendedName>
    <alternativeName>
        <fullName evidence="8">Flavocytochrome MsrQ</fullName>
    </alternativeName>
</protein>
<keyword evidence="6 8" id="KW-0408">Iron</keyword>
<evidence type="ECO:0000256" key="1">
    <source>
        <dbReference type="ARBA" id="ARBA00004141"/>
    </source>
</evidence>
<evidence type="ECO:0000259" key="9">
    <source>
        <dbReference type="Pfam" id="PF01794"/>
    </source>
</evidence>